<evidence type="ECO:0000313" key="3">
    <source>
        <dbReference type="Proteomes" id="UP001163739"/>
    </source>
</evidence>
<organism evidence="2 3">
    <name type="scientific">Alkalimarinus alittae</name>
    <dbReference type="NCBI Taxonomy" id="2961619"/>
    <lineage>
        <taxon>Bacteria</taxon>
        <taxon>Pseudomonadati</taxon>
        <taxon>Pseudomonadota</taxon>
        <taxon>Gammaproteobacteria</taxon>
        <taxon>Alteromonadales</taxon>
        <taxon>Alteromonadaceae</taxon>
        <taxon>Alkalimarinus</taxon>
    </lineage>
</organism>
<dbReference type="EMBL" id="CP100390">
    <property type="protein sequence ID" value="UZE97954.1"/>
    <property type="molecule type" value="Genomic_DNA"/>
</dbReference>
<protein>
    <recommendedName>
        <fullName evidence="1">UPF0434 protein NKI27_09540</fullName>
    </recommendedName>
</protein>
<proteinExistence type="inferred from homology"/>
<dbReference type="HAMAP" id="MF_01187">
    <property type="entry name" value="UPF0434"/>
    <property type="match status" value="1"/>
</dbReference>
<sequence length="61" mass="6739">MDKKLLAILACPICKGDVTYDREKEELLCRADGVAFPIKDGIPVMLDSEARTLTTDEKLGK</sequence>
<dbReference type="RefSeq" id="WP_265049427.1">
    <property type="nucleotide sequence ID" value="NZ_CP100390.1"/>
</dbReference>
<evidence type="ECO:0000256" key="1">
    <source>
        <dbReference type="HAMAP-Rule" id="MF_01187"/>
    </source>
</evidence>
<dbReference type="Pfam" id="PF03966">
    <property type="entry name" value="Trm112p"/>
    <property type="match status" value="1"/>
</dbReference>
<name>A0ABY6N7J0_9ALTE</name>
<reference evidence="2" key="1">
    <citation type="submission" date="2022-06" db="EMBL/GenBank/DDBJ databases">
        <title>Alkalimarinus sp. nov., isolated from gut of a Alitta virens.</title>
        <authorList>
            <person name="Yang A.I."/>
            <person name="Shin N.-R."/>
        </authorList>
    </citation>
    <scope>NUCLEOTIDE SEQUENCE</scope>
    <source>
        <strain evidence="2">A2M4</strain>
    </source>
</reference>
<gene>
    <name evidence="2" type="ORF">NKI27_09540</name>
</gene>
<dbReference type="Gene3D" id="2.20.25.10">
    <property type="match status" value="1"/>
</dbReference>
<dbReference type="SUPFAM" id="SSF158997">
    <property type="entry name" value="Trm112p-like"/>
    <property type="match status" value="1"/>
</dbReference>
<dbReference type="Proteomes" id="UP001163739">
    <property type="component" value="Chromosome"/>
</dbReference>
<keyword evidence="3" id="KW-1185">Reference proteome</keyword>
<accession>A0ABY6N7J0</accession>
<dbReference type="PANTHER" id="PTHR33505:SF4">
    <property type="entry name" value="PROTEIN PREY, MITOCHONDRIAL"/>
    <property type="match status" value="1"/>
</dbReference>
<evidence type="ECO:0000313" key="2">
    <source>
        <dbReference type="EMBL" id="UZE97954.1"/>
    </source>
</evidence>
<comment type="similarity">
    <text evidence="1">Belongs to the UPF0434 family.</text>
</comment>
<dbReference type="InterPro" id="IPR005651">
    <property type="entry name" value="Trm112-like"/>
</dbReference>
<dbReference type="PANTHER" id="PTHR33505">
    <property type="entry name" value="ZGC:162634"/>
    <property type="match status" value="1"/>
</dbReference>